<dbReference type="GO" id="GO:0005737">
    <property type="term" value="C:cytoplasm"/>
    <property type="evidence" value="ECO:0007669"/>
    <property type="project" value="TreeGrafter"/>
</dbReference>
<dbReference type="GO" id="GO:0000993">
    <property type="term" value="F:RNA polymerase II complex binding"/>
    <property type="evidence" value="ECO:0007669"/>
    <property type="project" value="InterPro"/>
</dbReference>
<dbReference type="PROSITE" id="PS51391">
    <property type="entry name" value="CID"/>
    <property type="match status" value="1"/>
</dbReference>
<dbReference type="PANTHER" id="PTHR15921:SF3">
    <property type="entry name" value="PRE-MRNA CLEAVAGE COMPLEX 2 PROTEIN PCF11"/>
    <property type="match status" value="1"/>
</dbReference>
<dbReference type="GO" id="GO:0006369">
    <property type="term" value="P:termination of RNA polymerase II transcription"/>
    <property type="evidence" value="ECO:0007669"/>
    <property type="project" value="InterPro"/>
</dbReference>
<dbReference type="OrthoDB" id="343582at2759"/>
<dbReference type="GO" id="GO:0031124">
    <property type="term" value="P:mRNA 3'-end processing"/>
    <property type="evidence" value="ECO:0007669"/>
    <property type="project" value="InterPro"/>
</dbReference>
<accession>A0A6I9WW60</accession>
<evidence type="ECO:0000313" key="3">
    <source>
        <dbReference type="RefSeq" id="XP_011644136.1"/>
    </source>
</evidence>
<sequence>MFASKSKEVADEYISSLSDLTINSKPLINMLTMLAEDNIEHAPAIVQAVETHLQKLQSAPLCRYNDNVSMSHIAYSMHDSFVISSLLPFSFASHNSRVVYRYL</sequence>
<feature type="domain" description="CID" evidence="1">
    <location>
        <begin position="5"/>
        <end position="103"/>
    </location>
</feature>
<reference evidence="3" key="1">
    <citation type="submission" date="2025-08" db="UniProtKB">
        <authorList>
            <consortium name="RefSeq"/>
        </authorList>
    </citation>
    <scope>IDENTIFICATION</scope>
</reference>
<evidence type="ECO:0000313" key="2">
    <source>
        <dbReference type="Proteomes" id="UP000504615"/>
    </source>
</evidence>
<name>A0A6I9WW60_9HYME</name>
<keyword evidence="2" id="KW-1185">Reference proteome</keyword>
<dbReference type="Gene3D" id="1.25.40.90">
    <property type="match status" value="1"/>
</dbReference>
<dbReference type="InterPro" id="IPR008942">
    <property type="entry name" value="ENTH_VHS"/>
</dbReference>
<evidence type="ECO:0000259" key="1">
    <source>
        <dbReference type="PROSITE" id="PS51391"/>
    </source>
</evidence>
<dbReference type="GeneID" id="105431555"/>
<dbReference type="RefSeq" id="XP_011644136.1">
    <property type="nucleotide sequence ID" value="XM_011645834.1"/>
</dbReference>
<protein>
    <submittedName>
        <fullName evidence="3">Pre-mRNA cleavage complex 2 protein Pcf11-like isoform X2</fullName>
    </submittedName>
</protein>
<dbReference type="AlphaFoldDB" id="A0A6I9WW60"/>
<dbReference type="InterPro" id="IPR006569">
    <property type="entry name" value="CID_dom"/>
</dbReference>
<organism evidence="2 3">
    <name type="scientific">Pogonomyrmex barbatus</name>
    <name type="common">red harvester ant</name>
    <dbReference type="NCBI Taxonomy" id="144034"/>
    <lineage>
        <taxon>Eukaryota</taxon>
        <taxon>Metazoa</taxon>
        <taxon>Ecdysozoa</taxon>
        <taxon>Arthropoda</taxon>
        <taxon>Hexapoda</taxon>
        <taxon>Insecta</taxon>
        <taxon>Pterygota</taxon>
        <taxon>Neoptera</taxon>
        <taxon>Endopterygota</taxon>
        <taxon>Hymenoptera</taxon>
        <taxon>Apocrita</taxon>
        <taxon>Aculeata</taxon>
        <taxon>Formicoidea</taxon>
        <taxon>Formicidae</taxon>
        <taxon>Myrmicinae</taxon>
        <taxon>Pogonomyrmex</taxon>
    </lineage>
</organism>
<dbReference type="GO" id="GO:0003729">
    <property type="term" value="F:mRNA binding"/>
    <property type="evidence" value="ECO:0007669"/>
    <property type="project" value="InterPro"/>
</dbReference>
<dbReference type="SUPFAM" id="SSF48464">
    <property type="entry name" value="ENTH/VHS domain"/>
    <property type="match status" value="1"/>
</dbReference>
<dbReference type="PANTHER" id="PTHR15921">
    <property type="entry name" value="PRE-MRNA CLEAVAGE COMPLEX II"/>
    <property type="match status" value="1"/>
</dbReference>
<dbReference type="Proteomes" id="UP000504615">
    <property type="component" value="Unplaced"/>
</dbReference>
<proteinExistence type="predicted"/>
<dbReference type="GO" id="GO:0005849">
    <property type="term" value="C:mRNA cleavage factor complex"/>
    <property type="evidence" value="ECO:0007669"/>
    <property type="project" value="TreeGrafter"/>
</dbReference>
<gene>
    <name evidence="3" type="primary">LOC105431555</name>
</gene>
<dbReference type="InterPro" id="IPR045154">
    <property type="entry name" value="PCF11-like"/>
</dbReference>